<organism evidence="1 2">
    <name type="scientific">Echinops telfairi</name>
    <name type="common">Lesser hedgehog tenrec</name>
    <dbReference type="NCBI Taxonomy" id="9371"/>
    <lineage>
        <taxon>Eukaryota</taxon>
        <taxon>Metazoa</taxon>
        <taxon>Chordata</taxon>
        <taxon>Craniata</taxon>
        <taxon>Vertebrata</taxon>
        <taxon>Euteleostomi</taxon>
        <taxon>Mammalia</taxon>
        <taxon>Eutheria</taxon>
        <taxon>Afrotheria</taxon>
        <taxon>Tenrecidae</taxon>
        <taxon>Tenrecinae</taxon>
        <taxon>Echinops</taxon>
    </lineage>
</organism>
<proteinExistence type="predicted"/>
<sequence length="223" mass="23829">MRLDRRLGWELSPPPPLSPSPPLPPLLSPSVLKGQLQKLWPLHQPSLLQPGSRSCVQLPEDPASNRPMVSPWPALCVLLLALPGALLSPTGLLVCSVPDVLRHYRAVIFEDLQAAVRRVRPGAAGTRLRGREATRCGAQKEDSILVSIASLGQTLRGAASHGRRGALEKAAWTVALRTENVCKALLVPSTSAAQDPSSPLVSNLSQPGITVHLHPVISSLSHF</sequence>
<keyword evidence="1" id="KW-1185">Reference proteome</keyword>
<accession>A0AC55DM97</accession>
<dbReference type="Proteomes" id="UP000694863">
    <property type="component" value="Unplaced"/>
</dbReference>
<name>A0AC55DM97_ECHTE</name>
<reference evidence="2" key="1">
    <citation type="submission" date="2025-08" db="UniProtKB">
        <authorList>
            <consortium name="RefSeq"/>
        </authorList>
    </citation>
    <scope>IDENTIFICATION</scope>
</reference>
<gene>
    <name evidence="2" type="primary">CUNH20orf204</name>
</gene>
<protein>
    <submittedName>
        <fullName evidence="2">Uncharacterized protein C20orf204 homolog</fullName>
    </submittedName>
</protein>
<evidence type="ECO:0000313" key="1">
    <source>
        <dbReference type="Proteomes" id="UP000694863"/>
    </source>
</evidence>
<evidence type="ECO:0000313" key="2">
    <source>
        <dbReference type="RefSeq" id="XP_045152863.1"/>
    </source>
</evidence>
<dbReference type="RefSeq" id="XP_045152863.1">
    <property type="nucleotide sequence ID" value="XM_045296928.1"/>
</dbReference>